<dbReference type="PANTHER" id="PTHR35149:SF2">
    <property type="entry name" value="DUF262 DOMAIN-CONTAINING PROTEIN"/>
    <property type="match status" value="1"/>
</dbReference>
<feature type="domain" description="GmrSD restriction endonucleases C-terminal" evidence="2">
    <location>
        <begin position="422"/>
        <end position="557"/>
    </location>
</feature>
<proteinExistence type="predicted"/>
<dbReference type="Proteomes" id="UP000031130">
    <property type="component" value="Chromosome"/>
</dbReference>
<dbReference type="RefSeq" id="WP_039626916.1">
    <property type="nucleotide sequence ID" value="NZ_CP007775.1"/>
</dbReference>
<feature type="domain" description="GmrSD restriction endonucleases N-terminal" evidence="1">
    <location>
        <begin position="9"/>
        <end position="214"/>
    </location>
</feature>
<dbReference type="Pfam" id="PF07510">
    <property type="entry name" value="GmrSD_C"/>
    <property type="match status" value="1"/>
</dbReference>
<dbReference type="KEGG" id="cln:UPTC3659_1495"/>
<evidence type="ECO:0000259" key="2">
    <source>
        <dbReference type="Pfam" id="PF07510"/>
    </source>
</evidence>
<dbReference type="OrthoDB" id="9798761at2"/>
<reference evidence="3 4" key="1">
    <citation type="journal article" date="2014" name="Genome Biol. Evol.">
        <title>Comparative Genomics of the Campylobacter lari Group.</title>
        <authorList>
            <person name="Miller W.G."/>
            <person name="Yee E."/>
            <person name="Chapman M.H."/>
            <person name="Smith T.P."/>
            <person name="Bono J.L."/>
            <person name="Huynh S."/>
            <person name="Parker C.T."/>
            <person name="Vandamme P."/>
            <person name="Luong K."/>
            <person name="Korlach J."/>
        </authorList>
    </citation>
    <scope>NUCLEOTIDE SEQUENCE [LARGE SCALE GENOMIC DNA]</scope>
    <source>
        <strain evidence="4">RM3659</strain>
    </source>
</reference>
<dbReference type="AlphaFoldDB" id="A0A0A8HWZ6"/>
<dbReference type="EMBL" id="CP007775">
    <property type="protein sequence ID" value="AJD02322.1"/>
    <property type="molecule type" value="Genomic_DNA"/>
</dbReference>
<sequence>MPQSQESVAQVFSREKFSIPQYQRDYAWKKENFIDLWEDLEEALDLNEYEHFLGTLVVSPNNHNDKFDIIDGQQRTTTIFMLLYALIHKSNFRESYKFKYLLDKHGNFKLEVSPQNQDFFTRLLLEVEKWKVSIKLKNTADTQGKRNLCEVFTTILDKVSLIKDDRIECYINTLQRMILVWIEESNPGKAIKTFQSVNDRGVELRLLDKLKSLLIYYSNTYCKGETSGLDKNINEKFGIIFKIFLQIEHHKYISNIGNQQFSEDDIFRYHSGSIKFSEIPFLGHYRKSSKATYSELKIKLKDLSKKNIEDLESFIRSYIEDLTQFYQAFLDLLNEIDQNPTKFKVFLLEKINPYFYNSIIRLKINNELDDEILELFAKADILFFKSGGSLDATAYNLINQCLIDKETLQKEIISQCKKCNYVKKSLQNLVDYTYDEPSFHYVFFEKNCKDMNIDDLKTLIETKIITQEKEHIIPFSLWENNNEIEIKKLGFDNIDDFANFMDTYGNLLSLEKKINTKAQDKDLFEKSEIYKESKLPFVRCFDVKNFNKNILKERNENFKLWLQNNFFKDFFN</sequence>
<protein>
    <recommendedName>
        <fullName evidence="5">DUF262 domain-containing protein</fullName>
    </recommendedName>
</protein>
<dbReference type="InterPro" id="IPR011089">
    <property type="entry name" value="GmrSD_C"/>
</dbReference>
<dbReference type="HOGENOM" id="CLU_532931_0_0_7"/>
<dbReference type="Pfam" id="PF03235">
    <property type="entry name" value="GmrSD_N"/>
    <property type="match status" value="1"/>
</dbReference>
<dbReference type="PANTHER" id="PTHR35149">
    <property type="entry name" value="SLL5132 PROTEIN"/>
    <property type="match status" value="1"/>
</dbReference>
<evidence type="ECO:0000259" key="1">
    <source>
        <dbReference type="Pfam" id="PF03235"/>
    </source>
</evidence>
<dbReference type="InterPro" id="IPR004919">
    <property type="entry name" value="GmrSD_N"/>
</dbReference>
<evidence type="ECO:0000313" key="4">
    <source>
        <dbReference type="Proteomes" id="UP000031130"/>
    </source>
</evidence>
<organism evidence="3 4">
    <name type="scientific">Campylobacter lari NCTC 11845</name>
    <dbReference type="NCBI Taxonomy" id="1388749"/>
    <lineage>
        <taxon>Bacteria</taxon>
        <taxon>Pseudomonadati</taxon>
        <taxon>Campylobacterota</taxon>
        <taxon>Epsilonproteobacteria</taxon>
        <taxon>Campylobacterales</taxon>
        <taxon>Campylobacteraceae</taxon>
        <taxon>Campylobacter</taxon>
    </lineage>
</organism>
<accession>A0A0A8HWZ6</accession>
<gene>
    <name evidence="3" type="ORF">UPTC3659_1495</name>
</gene>
<name>A0A0A8HWZ6_CAMLA</name>
<evidence type="ECO:0008006" key="5">
    <source>
        <dbReference type="Google" id="ProtNLM"/>
    </source>
</evidence>
<evidence type="ECO:0000313" key="3">
    <source>
        <dbReference type="EMBL" id="AJD02322.1"/>
    </source>
</evidence>